<reference evidence="1" key="1">
    <citation type="submission" date="2023-04" db="EMBL/GenBank/DDBJ databases">
        <title>A chromosome-level genome assembly of the parasitoid wasp Eretmocerus hayati.</title>
        <authorList>
            <person name="Zhong Y."/>
            <person name="Liu S."/>
            <person name="Liu Y."/>
        </authorList>
    </citation>
    <scope>NUCLEOTIDE SEQUENCE</scope>
    <source>
        <strain evidence="1">ZJU_SS_LIU_2023</strain>
    </source>
</reference>
<comment type="caution">
    <text evidence="1">The sequence shown here is derived from an EMBL/GenBank/DDBJ whole genome shotgun (WGS) entry which is preliminary data.</text>
</comment>
<name>A0ACC2N7G1_9HYME</name>
<proteinExistence type="predicted"/>
<accession>A0ACC2N7G1</accession>
<keyword evidence="2" id="KW-1185">Reference proteome</keyword>
<dbReference type="Proteomes" id="UP001239111">
    <property type="component" value="Chromosome 4"/>
</dbReference>
<protein>
    <submittedName>
        <fullName evidence="1">Uncharacterized protein</fullName>
    </submittedName>
</protein>
<sequence>MRKESECKKGRDTEPALVQRALQKSVPCVLIPVLQETLSHAGELPPKVINVIVVRVNLHYITMHARTLQNEFITTRESSTEDQVGNGPASVSGRNRDSEPLWTTMRESVVFSKLREFV</sequence>
<organism evidence="1 2">
    <name type="scientific">Eretmocerus hayati</name>
    <dbReference type="NCBI Taxonomy" id="131215"/>
    <lineage>
        <taxon>Eukaryota</taxon>
        <taxon>Metazoa</taxon>
        <taxon>Ecdysozoa</taxon>
        <taxon>Arthropoda</taxon>
        <taxon>Hexapoda</taxon>
        <taxon>Insecta</taxon>
        <taxon>Pterygota</taxon>
        <taxon>Neoptera</taxon>
        <taxon>Endopterygota</taxon>
        <taxon>Hymenoptera</taxon>
        <taxon>Apocrita</taxon>
        <taxon>Proctotrupomorpha</taxon>
        <taxon>Chalcidoidea</taxon>
        <taxon>Aphelinidae</taxon>
        <taxon>Aphelininae</taxon>
        <taxon>Eretmocerus</taxon>
    </lineage>
</organism>
<dbReference type="EMBL" id="CM056744">
    <property type="protein sequence ID" value="KAJ8667115.1"/>
    <property type="molecule type" value="Genomic_DNA"/>
</dbReference>
<evidence type="ECO:0000313" key="2">
    <source>
        <dbReference type="Proteomes" id="UP001239111"/>
    </source>
</evidence>
<evidence type="ECO:0000313" key="1">
    <source>
        <dbReference type="EMBL" id="KAJ8667115.1"/>
    </source>
</evidence>
<gene>
    <name evidence="1" type="ORF">QAD02_008777</name>
</gene>